<evidence type="ECO:0000313" key="4">
    <source>
        <dbReference type="EMBL" id="GAI12960.1"/>
    </source>
</evidence>
<comment type="caution">
    <text evidence="4">The sequence shown here is derived from an EMBL/GenBank/DDBJ whole genome shotgun (WGS) entry which is preliminary data.</text>
</comment>
<evidence type="ECO:0000256" key="2">
    <source>
        <dbReference type="ARBA" id="ARBA00022679"/>
    </source>
</evidence>
<dbReference type="Pfam" id="PF01555">
    <property type="entry name" value="N6_N4_Mtase"/>
    <property type="match status" value="1"/>
</dbReference>
<reference evidence="4" key="1">
    <citation type="journal article" date="2014" name="Front. Microbiol.">
        <title>High frequency of phylogenetically diverse reductive dehalogenase-homologous genes in deep subseafloor sedimentary metagenomes.</title>
        <authorList>
            <person name="Kawai M."/>
            <person name="Futagami T."/>
            <person name="Toyoda A."/>
            <person name="Takaki Y."/>
            <person name="Nishi S."/>
            <person name="Hori S."/>
            <person name="Arai W."/>
            <person name="Tsubouchi T."/>
            <person name="Morono Y."/>
            <person name="Uchiyama I."/>
            <person name="Ito T."/>
            <person name="Fujiyama A."/>
            <person name="Inagaki F."/>
            <person name="Takami H."/>
        </authorList>
    </citation>
    <scope>NUCLEOTIDE SEQUENCE</scope>
    <source>
        <strain evidence="4">Expedition CK06-06</strain>
    </source>
</reference>
<dbReference type="GO" id="GO:0003677">
    <property type="term" value="F:DNA binding"/>
    <property type="evidence" value="ECO:0007669"/>
    <property type="project" value="InterPro"/>
</dbReference>
<accession>X1ME73</accession>
<dbReference type="Gene3D" id="3.40.50.150">
    <property type="entry name" value="Vaccinia Virus protein VP39"/>
    <property type="match status" value="1"/>
</dbReference>
<sequence>GLEKMMDKESFWTVYKELDARYGTYTDNSYEYQVNRSRTEYAPIHRWLYYQEGYSPTLVARLLGHLNVNSKALVFDPFAGSGTTLLAAKERGNKSIGFEINPFSAFVARTKTLNYSDKDLNELKKFKMPPNRSIKNVYEKYELKIIENLFDRHKLEKIEALKQKIKRAENEKTRDLLFVALLSILENVSNYRKGGNGLKRKRVNRNLDPFVEFKKKTEQIYEDLVGRPLGTEPVVMNDSCLNIDQHDIDNISVSIFSPPYANCFDSFEVYKIELWVGEFVSSYNDLREKRKKALASNLNADLKREVGTKHRTELLDANWFR</sequence>
<keyword evidence="1" id="KW-0489">Methyltransferase</keyword>
<keyword evidence="2" id="KW-0808">Transferase</keyword>
<organism evidence="4">
    <name type="scientific">marine sediment metagenome</name>
    <dbReference type="NCBI Taxonomy" id="412755"/>
    <lineage>
        <taxon>unclassified sequences</taxon>
        <taxon>metagenomes</taxon>
        <taxon>ecological metagenomes</taxon>
    </lineage>
</organism>
<name>X1ME73_9ZZZZ</name>
<dbReference type="AlphaFoldDB" id="X1ME73"/>
<gene>
    <name evidence="4" type="ORF">S06H3_15834</name>
</gene>
<feature type="domain" description="DNA methylase N-4/N-6" evidence="3">
    <location>
        <begin position="40"/>
        <end position="102"/>
    </location>
</feature>
<dbReference type="GO" id="GO:0008170">
    <property type="term" value="F:N-methyltransferase activity"/>
    <property type="evidence" value="ECO:0007669"/>
    <property type="project" value="InterPro"/>
</dbReference>
<dbReference type="InterPro" id="IPR029063">
    <property type="entry name" value="SAM-dependent_MTases_sf"/>
</dbReference>
<evidence type="ECO:0000259" key="3">
    <source>
        <dbReference type="Pfam" id="PF01555"/>
    </source>
</evidence>
<dbReference type="EMBL" id="BARV01007804">
    <property type="protein sequence ID" value="GAI12960.1"/>
    <property type="molecule type" value="Genomic_DNA"/>
</dbReference>
<dbReference type="InterPro" id="IPR002941">
    <property type="entry name" value="DNA_methylase_N4/N6"/>
</dbReference>
<proteinExistence type="predicted"/>
<dbReference type="SUPFAM" id="SSF53335">
    <property type="entry name" value="S-adenosyl-L-methionine-dependent methyltransferases"/>
    <property type="match status" value="1"/>
</dbReference>
<feature type="non-terminal residue" evidence="4">
    <location>
        <position position="1"/>
    </location>
</feature>
<dbReference type="GO" id="GO:0032259">
    <property type="term" value="P:methylation"/>
    <property type="evidence" value="ECO:0007669"/>
    <property type="project" value="UniProtKB-KW"/>
</dbReference>
<protein>
    <recommendedName>
        <fullName evidence="3">DNA methylase N-4/N-6 domain-containing protein</fullName>
    </recommendedName>
</protein>
<evidence type="ECO:0000256" key="1">
    <source>
        <dbReference type="ARBA" id="ARBA00022603"/>
    </source>
</evidence>